<name>A0A2S4KNA5_9HYPO</name>
<gene>
    <name evidence="3" type="ORF">TPAR_08119</name>
</gene>
<keyword evidence="4" id="KW-1185">Reference proteome</keyword>
<evidence type="ECO:0000256" key="2">
    <source>
        <dbReference type="SAM" id="SignalP"/>
    </source>
</evidence>
<accession>A0A2S4KNA5</accession>
<feature type="transmembrane region" description="Helical" evidence="1">
    <location>
        <begin position="263"/>
        <end position="285"/>
    </location>
</feature>
<keyword evidence="2" id="KW-0732">Signal</keyword>
<evidence type="ECO:0000256" key="1">
    <source>
        <dbReference type="SAM" id="Phobius"/>
    </source>
</evidence>
<sequence length="308" mass="34123">MSSAWLMNLLQVFLAFIGTAWKLKEGYPLVELPPFPRLFEPAHEENGRQWLYMWIEILGGVSMESIMHDWPWFSLHLFLYIGQLIPFVVIIMNEWPSGRAWTPFSDSGKRRVDKLMARSVSLLGGLSVFFGFSTAMPVISLRILRGRQHRQRRRVMGRYQRPILSSMFLFSAATHVGAFLMAFIATWAPSMLGPRAAAPMHVLNSLAGVPGSTQVGVSGTGIRQARLRQINEMTGTSSGFFMTAGLLCRVLESKGQHMTVKLLAWMFLVSLVAGPAAGGAAILLLRDSIVGGDSCGNSAIEQHKKRVS</sequence>
<protein>
    <submittedName>
        <fullName evidence="3">Uncharacterized protein</fullName>
    </submittedName>
</protein>
<organism evidence="3 4">
    <name type="scientific">Tolypocladium paradoxum</name>
    <dbReference type="NCBI Taxonomy" id="94208"/>
    <lineage>
        <taxon>Eukaryota</taxon>
        <taxon>Fungi</taxon>
        <taxon>Dikarya</taxon>
        <taxon>Ascomycota</taxon>
        <taxon>Pezizomycotina</taxon>
        <taxon>Sordariomycetes</taxon>
        <taxon>Hypocreomycetidae</taxon>
        <taxon>Hypocreales</taxon>
        <taxon>Ophiocordycipitaceae</taxon>
        <taxon>Tolypocladium</taxon>
    </lineage>
</organism>
<feature type="transmembrane region" description="Helical" evidence="1">
    <location>
        <begin position="162"/>
        <end position="185"/>
    </location>
</feature>
<reference evidence="3 4" key="1">
    <citation type="submission" date="2018-01" db="EMBL/GenBank/DDBJ databases">
        <title>Harnessing the power of phylogenomics to disentangle the directionality and signatures of interkingdom host jumping in the parasitic fungal genus Tolypocladium.</title>
        <authorList>
            <person name="Quandt C.A."/>
            <person name="Patterson W."/>
            <person name="Spatafora J.W."/>
        </authorList>
    </citation>
    <scope>NUCLEOTIDE SEQUENCE [LARGE SCALE GENOMIC DNA]</scope>
    <source>
        <strain evidence="3 4">NRBC 100945</strain>
    </source>
</reference>
<dbReference type="OrthoDB" id="4945152at2759"/>
<feature type="transmembrane region" description="Helical" evidence="1">
    <location>
        <begin position="115"/>
        <end position="141"/>
    </location>
</feature>
<proteinExistence type="predicted"/>
<keyword evidence="1" id="KW-1133">Transmembrane helix</keyword>
<feature type="transmembrane region" description="Helical" evidence="1">
    <location>
        <begin position="77"/>
        <end position="95"/>
    </location>
</feature>
<keyword evidence="1" id="KW-0472">Membrane</keyword>
<evidence type="ECO:0000313" key="4">
    <source>
        <dbReference type="Proteomes" id="UP000237481"/>
    </source>
</evidence>
<keyword evidence="1" id="KW-0812">Transmembrane</keyword>
<feature type="chain" id="PRO_5015484196" evidence="2">
    <location>
        <begin position="23"/>
        <end position="308"/>
    </location>
</feature>
<dbReference type="AlphaFoldDB" id="A0A2S4KNA5"/>
<comment type="caution">
    <text evidence="3">The sequence shown here is derived from an EMBL/GenBank/DDBJ whole genome shotgun (WGS) entry which is preliminary data.</text>
</comment>
<dbReference type="Proteomes" id="UP000237481">
    <property type="component" value="Unassembled WGS sequence"/>
</dbReference>
<evidence type="ECO:0000313" key="3">
    <source>
        <dbReference type="EMBL" id="POR31678.1"/>
    </source>
</evidence>
<dbReference type="EMBL" id="PKSG01001018">
    <property type="protein sequence ID" value="POR31678.1"/>
    <property type="molecule type" value="Genomic_DNA"/>
</dbReference>
<feature type="signal peptide" evidence="2">
    <location>
        <begin position="1"/>
        <end position="22"/>
    </location>
</feature>